<dbReference type="InterPro" id="IPR043148">
    <property type="entry name" value="TagF_C"/>
</dbReference>
<dbReference type="Proteomes" id="UP001208131">
    <property type="component" value="Unassembled WGS sequence"/>
</dbReference>
<dbReference type="PANTHER" id="PTHR37316">
    <property type="entry name" value="TEICHOIC ACID GLYCEROL-PHOSPHATE PRIMASE"/>
    <property type="match status" value="1"/>
</dbReference>
<sequence>MDNMTPEFEEIYGNRRKTIERLKERNKKFAELTRVEFKRVILHIEGELVGFEKDELENLSARFVTHDRTCMFPAQHFEVSGTHFHLTVNIMSANNEAPIATGDYDLKIFTKYKGMNKPQISTDTVDYVLSGSTLLKLTYDNDGRCLSKQVLTNEYPCIISDKVETIEDDTKANPMNFKLRRGAENLFYAESASDMDTLEYKLAVTYKEPKPSQTLPKRIEKKLQNRKKLIIRDVYGLKIWCFKKAFSFFKHFAKKNGDIILFASGSRAEIGGNEKVIYDRMIERGLDSKYKFRFDFKASITVNRSIPAMIRFVYYLATSDIILIDDYYPDIYLVDYPKNVKVLQVWHACGAFKSLGFERLGKPGAPPFNTRVHKCYTHVPVSSYHSALHHAEGFAIDEKKFYPVGIPRTDIFFDDEYKAKTREQMLEVFPECKTAKTVYMYAPTFRGNNANNAHFPFDKLDLTAWGKFLDETDSVLIVKLHPFVKRRIEIPDEYAHRILDASDYREVNDILFIVDVLITDYSSIIYEMSLLKKPMLFFAFDQKYYEATRDFYEPYEELVPGKIVHDFDELMTALRDKDYEFEKMDGFIKKNFKYTDGKSTDRVIDQLIMGIEPEDNSRR</sequence>
<comment type="caution">
    <text evidence="7">The sequence shown here is derived from an EMBL/GenBank/DDBJ whole genome shotgun (WGS) entry which is preliminary data.</text>
</comment>
<evidence type="ECO:0000313" key="7">
    <source>
        <dbReference type="EMBL" id="MCU6705891.1"/>
    </source>
</evidence>
<keyword evidence="8" id="KW-1185">Reference proteome</keyword>
<dbReference type="PANTHER" id="PTHR37316:SF2">
    <property type="entry name" value="TEICHOIC ACID RIBITOL-PHOSPHATE POLYMERASE TARK"/>
    <property type="match status" value="1"/>
</dbReference>
<evidence type="ECO:0000256" key="6">
    <source>
        <dbReference type="ARBA" id="ARBA00023136"/>
    </source>
</evidence>
<evidence type="ECO:0000256" key="5">
    <source>
        <dbReference type="ARBA" id="ARBA00022944"/>
    </source>
</evidence>
<dbReference type="InterPro" id="IPR051612">
    <property type="entry name" value="Teichoic_Acid_Biosynth"/>
</dbReference>
<evidence type="ECO:0000256" key="2">
    <source>
        <dbReference type="ARBA" id="ARBA00010488"/>
    </source>
</evidence>
<name>A0AAE3IIP6_9FIRM</name>
<dbReference type="Pfam" id="PF04464">
    <property type="entry name" value="Glyphos_transf"/>
    <property type="match status" value="1"/>
</dbReference>
<dbReference type="GO" id="GO:0019350">
    <property type="term" value="P:teichoic acid biosynthetic process"/>
    <property type="evidence" value="ECO:0007669"/>
    <property type="project" value="UniProtKB-KW"/>
</dbReference>
<dbReference type="Gene3D" id="3.40.50.11820">
    <property type="match status" value="1"/>
</dbReference>
<dbReference type="AlphaFoldDB" id="A0AAE3IIP6"/>
<dbReference type="EMBL" id="JAOQJZ010000007">
    <property type="protein sequence ID" value="MCU6705891.1"/>
    <property type="molecule type" value="Genomic_DNA"/>
</dbReference>
<gene>
    <name evidence="7" type="ORF">OCV57_08130</name>
</gene>
<comment type="subcellular location">
    <subcellularLocation>
        <location evidence="1">Cell membrane</location>
        <topology evidence="1">Peripheral membrane protein</topology>
    </subcellularLocation>
</comment>
<keyword evidence="3" id="KW-1003">Cell membrane</keyword>
<proteinExistence type="inferred from homology"/>
<organism evidence="7 8">
    <name type="scientific">Hominimerdicola aceti</name>
    <dbReference type="NCBI Taxonomy" id="2981726"/>
    <lineage>
        <taxon>Bacteria</taxon>
        <taxon>Bacillati</taxon>
        <taxon>Bacillota</taxon>
        <taxon>Clostridia</taxon>
        <taxon>Eubacteriales</taxon>
        <taxon>Oscillospiraceae</taxon>
        <taxon>Hominimerdicola</taxon>
    </lineage>
</organism>
<dbReference type="SUPFAM" id="SSF53756">
    <property type="entry name" value="UDP-Glycosyltransferase/glycogen phosphorylase"/>
    <property type="match status" value="1"/>
</dbReference>
<evidence type="ECO:0000256" key="3">
    <source>
        <dbReference type="ARBA" id="ARBA00022475"/>
    </source>
</evidence>
<dbReference type="GO" id="GO:0047355">
    <property type="term" value="F:CDP-glycerol glycerophosphotransferase activity"/>
    <property type="evidence" value="ECO:0007669"/>
    <property type="project" value="InterPro"/>
</dbReference>
<reference evidence="7 8" key="1">
    <citation type="journal article" date="2021" name="ISME Commun">
        <title>Automated analysis of genomic sequences facilitates high-throughput and comprehensive description of bacteria.</title>
        <authorList>
            <person name="Hitch T.C.A."/>
        </authorList>
    </citation>
    <scope>NUCLEOTIDE SEQUENCE [LARGE SCALE GENOMIC DNA]</scope>
    <source>
        <strain evidence="7 8">Sanger_31</strain>
    </source>
</reference>
<evidence type="ECO:0000313" key="8">
    <source>
        <dbReference type="Proteomes" id="UP001208131"/>
    </source>
</evidence>
<evidence type="ECO:0000256" key="1">
    <source>
        <dbReference type="ARBA" id="ARBA00004202"/>
    </source>
</evidence>
<keyword evidence="5" id="KW-0777">Teichoic acid biosynthesis</keyword>
<keyword evidence="4" id="KW-0808">Transferase</keyword>
<dbReference type="Gene3D" id="3.40.50.12580">
    <property type="match status" value="1"/>
</dbReference>
<protein>
    <submittedName>
        <fullName evidence="7">CDP-glycerol glycerophosphotransferase family protein</fullName>
    </submittedName>
</protein>
<accession>A0AAE3IIP6</accession>
<dbReference type="InterPro" id="IPR007554">
    <property type="entry name" value="Glycerophosphate_synth"/>
</dbReference>
<keyword evidence="6" id="KW-0472">Membrane</keyword>
<dbReference type="InterPro" id="IPR043149">
    <property type="entry name" value="TagF_N"/>
</dbReference>
<evidence type="ECO:0000256" key="4">
    <source>
        <dbReference type="ARBA" id="ARBA00022679"/>
    </source>
</evidence>
<comment type="similarity">
    <text evidence="2">Belongs to the CDP-glycerol glycerophosphotransferase family.</text>
</comment>
<dbReference type="RefSeq" id="WP_195550981.1">
    <property type="nucleotide sequence ID" value="NZ_JAOQJZ010000007.1"/>
</dbReference>
<dbReference type="GO" id="GO:0005886">
    <property type="term" value="C:plasma membrane"/>
    <property type="evidence" value="ECO:0007669"/>
    <property type="project" value="UniProtKB-SubCell"/>
</dbReference>